<gene>
    <name evidence="1" type="ORF">UT34_C0001G0528</name>
</gene>
<name>A0A0G0QXW4_9BACT</name>
<reference evidence="1 2" key="1">
    <citation type="journal article" date="2015" name="Nature">
        <title>rRNA introns, odd ribosomes, and small enigmatic genomes across a large radiation of phyla.</title>
        <authorList>
            <person name="Brown C.T."/>
            <person name="Hug L.A."/>
            <person name="Thomas B.C."/>
            <person name="Sharon I."/>
            <person name="Castelle C.J."/>
            <person name="Singh A."/>
            <person name="Wilkins M.J."/>
            <person name="Williams K.H."/>
            <person name="Banfield J.F."/>
        </authorList>
    </citation>
    <scope>NUCLEOTIDE SEQUENCE [LARGE SCALE GENOMIC DNA]</scope>
</reference>
<accession>A0A0G0QXW4</accession>
<evidence type="ECO:0000313" key="1">
    <source>
        <dbReference type="EMBL" id="KKR06487.1"/>
    </source>
</evidence>
<dbReference type="AlphaFoldDB" id="A0A0G0QXW4"/>
<comment type="caution">
    <text evidence="1">The sequence shown here is derived from an EMBL/GenBank/DDBJ whole genome shotgun (WGS) entry which is preliminary data.</text>
</comment>
<dbReference type="STRING" id="1619100.UT34_C0001G0528"/>
<dbReference type="EMBL" id="LBWK01000001">
    <property type="protein sequence ID" value="KKR06487.1"/>
    <property type="molecule type" value="Genomic_DNA"/>
</dbReference>
<proteinExistence type="predicted"/>
<protein>
    <submittedName>
        <fullName evidence="1">Uncharacterized protein</fullName>
    </submittedName>
</protein>
<dbReference type="Proteomes" id="UP000034799">
    <property type="component" value="Unassembled WGS sequence"/>
</dbReference>
<organism evidence="1 2">
    <name type="scientific">candidate division WS6 bacterium GW2011_GWF2_39_15</name>
    <dbReference type="NCBI Taxonomy" id="1619100"/>
    <lineage>
        <taxon>Bacteria</taxon>
        <taxon>Candidatus Dojkabacteria</taxon>
    </lineage>
</organism>
<sequence length="130" mass="14524">MPLPTFFNKDSSVQDSGIKKYEYKIESGEDILTTHGWELQIEDRNFLKMAKQGSVIIEKQGSQDTDLADVFTVKLNNYGDKFVIAMWGLSKAGLVTQITSSVVDYNKSTVMIRKGAKETAVGILPTQTKR</sequence>
<evidence type="ECO:0000313" key="2">
    <source>
        <dbReference type="Proteomes" id="UP000034799"/>
    </source>
</evidence>